<reference evidence="2 3" key="1">
    <citation type="submission" date="2014-09" db="EMBL/GenBank/DDBJ databases">
        <title>Draft Genome Sequence of Draconibacterium sp. JN14CK-3.</title>
        <authorList>
            <person name="Dong C."/>
            <person name="Lai Q."/>
            <person name="Shao Z."/>
        </authorList>
    </citation>
    <scope>NUCLEOTIDE SEQUENCE [LARGE SCALE GENOMIC DNA]</scope>
    <source>
        <strain evidence="2 3">JN14CK-3</strain>
    </source>
</reference>
<dbReference type="PANTHER" id="PTHR39209">
    <property type="match status" value="1"/>
</dbReference>
<dbReference type="AlphaFoldDB" id="A0A0D8J633"/>
<dbReference type="Gene3D" id="3.50.40.10">
    <property type="entry name" value="Phenylalanyl-trna Synthetase, Chain B, domain 3"/>
    <property type="match status" value="1"/>
</dbReference>
<dbReference type="InterPro" id="IPR005146">
    <property type="entry name" value="B3/B4_tRNA-bd"/>
</dbReference>
<dbReference type="GO" id="GO:0003723">
    <property type="term" value="F:RNA binding"/>
    <property type="evidence" value="ECO:0007669"/>
    <property type="project" value="InterPro"/>
</dbReference>
<dbReference type="Pfam" id="PF03483">
    <property type="entry name" value="B3_4"/>
    <property type="match status" value="1"/>
</dbReference>
<dbReference type="SMART" id="SM00873">
    <property type="entry name" value="B3_4"/>
    <property type="match status" value="1"/>
</dbReference>
<dbReference type="OrthoDB" id="9789812at2"/>
<accession>A0A0D8J633</accession>
<feature type="domain" description="B3/B4 tRNA-binding" evidence="1">
    <location>
        <begin position="62"/>
        <end position="210"/>
    </location>
</feature>
<comment type="caution">
    <text evidence="2">The sequence shown here is derived from an EMBL/GenBank/DDBJ whole genome shotgun (WGS) entry which is preliminary data.</text>
</comment>
<evidence type="ECO:0000259" key="1">
    <source>
        <dbReference type="SMART" id="SM00873"/>
    </source>
</evidence>
<dbReference type="STRING" id="1544798.LH29_20680"/>
<name>A0A0D8J633_9BACT</name>
<evidence type="ECO:0000313" key="2">
    <source>
        <dbReference type="EMBL" id="KJF42214.1"/>
    </source>
</evidence>
<dbReference type="RefSeq" id="WP_045033002.1">
    <property type="nucleotide sequence ID" value="NZ_JRHC01000006.1"/>
</dbReference>
<dbReference type="PANTHER" id="PTHR39209:SF2">
    <property type="entry name" value="CYTOPLASMIC PROTEIN"/>
    <property type="match status" value="1"/>
</dbReference>
<dbReference type="EMBL" id="JRHC01000006">
    <property type="protein sequence ID" value="KJF42214.1"/>
    <property type="molecule type" value="Genomic_DNA"/>
</dbReference>
<evidence type="ECO:0000313" key="3">
    <source>
        <dbReference type="Proteomes" id="UP000032544"/>
    </source>
</evidence>
<sequence>MQNITISEELAEKVPDVVLSCIECDVQFQNLNSELWDEIQSKIEELNKSLRVEEISKMPAVAASRRAYKKCGKDPARYRLSAEALLRRVLKRGEIYQVNNVVDQLNLVSISSGFSIGGYDADRIGGAVNFGIGKKDEPYEGIGRGELNIEFMPVFRDAKGAFGTPTSDSVRTCVTEQTKRFLMIIIAYERTVDIEIATNQAQELLKKYVGATNFELKTIQAI</sequence>
<proteinExistence type="predicted"/>
<keyword evidence="3" id="KW-1185">Reference proteome</keyword>
<gene>
    <name evidence="2" type="ORF">LH29_20680</name>
</gene>
<dbReference type="InterPro" id="IPR020825">
    <property type="entry name" value="Phe-tRNA_synthase-like_B3/B4"/>
</dbReference>
<protein>
    <recommendedName>
        <fullName evidence="1">B3/B4 tRNA-binding domain-containing protein</fullName>
    </recommendedName>
</protein>
<organism evidence="2 3">
    <name type="scientific">Draconibacterium sediminis</name>
    <dbReference type="NCBI Taxonomy" id="1544798"/>
    <lineage>
        <taxon>Bacteria</taxon>
        <taxon>Pseudomonadati</taxon>
        <taxon>Bacteroidota</taxon>
        <taxon>Bacteroidia</taxon>
        <taxon>Marinilabiliales</taxon>
        <taxon>Prolixibacteraceae</taxon>
        <taxon>Draconibacterium</taxon>
    </lineage>
</organism>
<dbReference type="Proteomes" id="UP000032544">
    <property type="component" value="Unassembled WGS sequence"/>
</dbReference>
<dbReference type="PATRIC" id="fig|1544798.3.peg.4312"/>
<dbReference type="GO" id="GO:0004826">
    <property type="term" value="F:phenylalanine-tRNA ligase activity"/>
    <property type="evidence" value="ECO:0007669"/>
    <property type="project" value="InterPro"/>
</dbReference>
<dbReference type="SUPFAM" id="SSF56037">
    <property type="entry name" value="PheT/TilS domain"/>
    <property type="match status" value="1"/>
</dbReference>